<evidence type="ECO:0000313" key="2">
    <source>
        <dbReference type="Proteomes" id="UP000547458"/>
    </source>
</evidence>
<dbReference type="EMBL" id="JAATJL010000001">
    <property type="protein sequence ID" value="NJC22189.1"/>
    <property type="molecule type" value="Genomic_DNA"/>
</dbReference>
<evidence type="ECO:0008006" key="3">
    <source>
        <dbReference type="Google" id="ProtNLM"/>
    </source>
</evidence>
<comment type="caution">
    <text evidence="1">The sequence shown here is derived from an EMBL/GenBank/DDBJ whole genome shotgun (WGS) entry which is preliminary data.</text>
</comment>
<dbReference type="AlphaFoldDB" id="A0A846RM55"/>
<name>A0A846RM55_9MICC</name>
<dbReference type="InterPro" id="IPR010775">
    <property type="entry name" value="DUF1365"/>
</dbReference>
<dbReference type="Pfam" id="PF07103">
    <property type="entry name" value="DUF1365"/>
    <property type="match status" value="1"/>
</dbReference>
<gene>
    <name evidence="1" type="ORF">BJ994_001265</name>
</gene>
<sequence>MKPSLYATSIRHVRRSPLRNEFTYRSFSWFVDLDELPQLPRWLRPFAVFSAADHLGDPASSLRSNVLAFLASQGIDDGGTVTMLGSARVLGHVFNPLTLFWCHGRNGEPSVVIAEVHNTYGERHCYLLQPDHAGRAEVAKEFYVSPFNDVSGTYDMRVPQPDEQLAIAITLHRPDHSPFIATMTGRRMPATTWNIIRMTAAIPMAPLRAAVQIRWQGIRLWLRRLPVHAREHHEQQEPVR</sequence>
<dbReference type="PANTHER" id="PTHR33973">
    <property type="entry name" value="OS07G0153300 PROTEIN"/>
    <property type="match status" value="1"/>
</dbReference>
<evidence type="ECO:0000313" key="1">
    <source>
        <dbReference type="EMBL" id="NJC22189.1"/>
    </source>
</evidence>
<protein>
    <recommendedName>
        <fullName evidence="3">DUF1365 domain-containing protein</fullName>
    </recommendedName>
</protein>
<accession>A0A846RM55</accession>
<dbReference type="Proteomes" id="UP000547458">
    <property type="component" value="Unassembled WGS sequence"/>
</dbReference>
<keyword evidence="2" id="KW-1185">Reference proteome</keyword>
<reference evidence="1 2" key="1">
    <citation type="submission" date="2020-03" db="EMBL/GenBank/DDBJ databases">
        <title>Sequencing the genomes of 1000 actinobacteria strains.</title>
        <authorList>
            <person name="Klenk H.-P."/>
        </authorList>
    </citation>
    <scope>NUCLEOTIDE SEQUENCE [LARGE SCALE GENOMIC DNA]</scope>
    <source>
        <strain evidence="1 2">DSM 16403</strain>
    </source>
</reference>
<proteinExistence type="predicted"/>
<dbReference type="RefSeq" id="WP_167992614.1">
    <property type="nucleotide sequence ID" value="NZ_JAATJL010000001.1"/>
</dbReference>
<organism evidence="1 2">
    <name type="scientific">Arthrobacter pigmenti</name>
    <dbReference type="NCBI Taxonomy" id="271432"/>
    <lineage>
        <taxon>Bacteria</taxon>
        <taxon>Bacillati</taxon>
        <taxon>Actinomycetota</taxon>
        <taxon>Actinomycetes</taxon>
        <taxon>Micrococcales</taxon>
        <taxon>Micrococcaceae</taxon>
        <taxon>Arthrobacter</taxon>
    </lineage>
</organism>
<dbReference type="PANTHER" id="PTHR33973:SF4">
    <property type="entry name" value="OS07G0153300 PROTEIN"/>
    <property type="match status" value="1"/>
</dbReference>